<feature type="domain" description="Pyridoxamine 5'-phosphate oxidase N-terminal" evidence="2">
    <location>
        <begin position="11"/>
        <end position="133"/>
    </location>
</feature>
<dbReference type="PANTHER" id="PTHR39336">
    <property type="entry name" value="PYRIDOXAMINE PHOSPHATE OXIDASE FAMILY PROTEIN (AFU_ORTHOLOGUE AFUA_6G11440)"/>
    <property type="match status" value="1"/>
</dbReference>
<accession>A0A1R0YSG6</accession>
<dbReference type="AlphaFoldDB" id="A0A1R0YSG6"/>
<dbReference type="InterPro" id="IPR011576">
    <property type="entry name" value="Pyridox_Oxase_N"/>
</dbReference>
<dbReference type="Proteomes" id="UP000249163">
    <property type="component" value="Chromosome"/>
</dbReference>
<dbReference type="PANTHER" id="PTHR39336:SF1">
    <property type="entry name" value="PYRIDOXAMINE PHOSPHATE OXIDASE FAMILY PROTEIN (AFU_ORTHOLOGUE AFUA_6G11440)"/>
    <property type="match status" value="1"/>
</dbReference>
<reference evidence="3 4" key="1">
    <citation type="submission" date="2017-06" db="EMBL/GenBank/DDBJ databases">
        <title>Complete genome sequence of Paenibacillus odorifer CBA7130.</title>
        <authorList>
            <person name="Nam Y.-D."/>
            <person name="Kang J."/>
            <person name="Chung W.-H."/>
        </authorList>
    </citation>
    <scope>NUCLEOTIDE SEQUENCE [LARGE SCALE GENOMIC DNA]</scope>
    <source>
        <strain evidence="3 4">CBA7130</strain>
    </source>
</reference>
<dbReference type="RefSeq" id="WP_076104205.1">
    <property type="nucleotide sequence ID" value="NZ_CP021965.1"/>
</dbReference>
<sequence>MGKQFTAILPVHEEFILRQHLFFVGSAPLSGDGHVNLSPKGHDCFRILSPNQVAYLDMTGSGNETSAHLLENGRVTVMFCAFEGPPNILRLYGTGAVVLPESAEWETLSPLFTSLPGARQIILIDVHKVQTSCGFSVPFMSYAGERDTLQRWSIQKGETGLREYRQEKNRKSIDGLPTPLGQKN</sequence>
<gene>
    <name evidence="3" type="ORF">CD191_04505</name>
</gene>
<dbReference type="OrthoDB" id="115989at2"/>
<organism evidence="3 4">
    <name type="scientific">Paenibacillus odorifer</name>
    <dbReference type="NCBI Taxonomy" id="189426"/>
    <lineage>
        <taxon>Bacteria</taxon>
        <taxon>Bacillati</taxon>
        <taxon>Bacillota</taxon>
        <taxon>Bacilli</taxon>
        <taxon>Bacillales</taxon>
        <taxon>Paenibacillaceae</taxon>
        <taxon>Paenibacillus</taxon>
    </lineage>
</organism>
<evidence type="ECO:0000259" key="2">
    <source>
        <dbReference type="Pfam" id="PF01243"/>
    </source>
</evidence>
<dbReference type="InterPro" id="IPR012349">
    <property type="entry name" value="Split_barrel_FMN-bd"/>
</dbReference>
<feature type="compositionally biased region" description="Basic and acidic residues" evidence="1">
    <location>
        <begin position="164"/>
        <end position="173"/>
    </location>
</feature>
<dbReference type="Gene3D" id="2.30.110.10">
    <property type="entry name" value="Electron Transport, Fmn-binding Protein, Chain A"/>
    <property type="match status" value="1"/>
</dbReference>
<dbReference type="EMBL" id="CP021965">
    <property type="protein sequence ID" value="AWV31934.1"/>
    <property type="molecule type" value="Genomic_DNA"/>
</dbReference>
<evidence type="ECO:0000313" key="3">
    <source>
        <dbReference type="EMBL" id="AWV31934.1"/>
    </source>
</evidence>
<protein>
    <submittedName>
        <fullName evidence="3">Pyridoxamine 5'-phosphate oxidase</fullName>
    </submittedName>
</protein>
<feature type="region of interest" description="Disordered" evidence="1">
    <location>
        <begin position="164"/>
        <end position="184"/>
    </location>
</feature>
<evidence type="ECO:0000256" key="1">
    <source>
        <dbReference type="SAM" id="MobiDB-lite"/>
    </source>
</evidence>
<proteinExistence type="predicted"/>
<name>A0A1R0YSG6_9BACL</name>
<dbReference type="SUPFAM" id="SSF50475">
    <property type="entry name" value="FMN-binding split barrel"/>
    <property type="match status" value="1"/>
</dbReference>
<evidence type="ECO:0000313" key="4">
    <source>
        <dbReference type="Proteomes" id="UP000249163"/>
    </source>
</evidence>
<dbReference type="Pfam" id="PF01243">
    <property type="entry name" value="PNPOx_N"/>
    <property type="match status" value="1"/>
</dbReference>